<evidence type="ECO:0000259" key="3">
    <source>
        <dbReference type="Pfam" id="PF05175"/>
    </source>
</evidence>
<keyword evidence="1" id="KW-0489">Methyltransferase</keyword>
<evidence type="ECO:0000256" key="2">
    <source>
        <dbReference type="ARBA" id="ARBA00022679"/>
    </source>
</evidence>
<name>A0A6J6G962_9ZZZZ</name>
<evidence type="ECO:0000313" key="4">
    <source>
        <dbReference type="EMBL" id="CAB4595973.1"/>
    </source>
</evidence>
<dbReference type="InterPro" id="IPR046977">
    <property type="entry name" value="RsmC/RlmG"/>
</dbReference>
<evidence type="ECO:0000256" key="1">
    <source>
        <dbReference type="ARBA" id="ARBA00022603"/>
    </source>
</evidence>
<proteinExistence type="predicted"/>
<reference evidence="4" key="1">
    <citation type="submission" date="2020-05" db="EMBL/GenBank/DDBJ databases">
        <authorList>
            <person name="Chiriac C."/>
            <person name="Salcher M."/>
            <person name="Ghai R."/>
            <person name="Kavagutti S V."/>
        </authorList>
    </citation>
    <scope>NUCLEOTIDE SEQUENCE</scope>
</reference>
<sequence>MASSSSQYFSRHPEVDSDPRSIQLSLADIELTLTTDTGVFSADRVDSGTRLLLQEAPWPTTEMGNILDIGCGYGPVALTLARRSPSSTVWAVDVNERAVALCAANAEANGIDNVRPVVVDESGRPVAGDPAHLVELGPATFDAIWSNPPIRIGKEALHALLVHWLDRLAPGGKAWLVVQKHLGADSLGAWLEGEGWATTRLVSRAGYRLLEVAAR</sequence>
<dbReference type="SUPFAM" id="SSF53335">
    <property type="entry name" value="S-adenosyl-L-methionine-dependent methyltransferases"/>
    <property type="match status" value="1"/>
</dbReference>
<dbReference type="GO" id="GO:0032259">
    <property type="term" value="P:methylation"/>
    <property type="evidence" value="ECO:0007669"/>
    <property type="project" value="UniProtKB-KW"/>
</dbReference>
<keyword evidence="2" id="KW-0808">Transferase</keyword>
<gene>
    <name evidence="4" type="ORF">UFOPK1835_00058</name>
</gene>
<dbReference type="PANTHER" id="PTHR47816">
    <property type="entry name" value="RIBOSOMAL RNA SMALL SUBUNIT METHYLTRANSFERASE C"/>
    <property type="match status" value="1"/>
</dbReference>
<feature type="domain" description="Methyltransferase small" evidence="3">
    <location>
        <begin position="30"/>
        <end position="209"/>
    </location>
</feature>
<dbReference type="CDD" id="cd02440">
    <property type="entry name" value="AdoMet_MTases"/>
    <property type="match status" value="1"/>
</dbReference>
<dbReference type="EMBL" id="CAEZUP010000002">
    <property type="protein sequence ID" value="CAB4595973.1"/>
    <property type="molecule type" value="Genomic_DNA"/>
</dbReference>
<dbReference type="Pfam" id="PF05175">
    <property type="entry name" value="MTS"/>
    <property type="match status" value="1"/>
</dbReference>
<organism evidence="4">
    <name type="scientific">freshwater metagenome</name>
    <dbReference type="NCBI Taxonomy" id="449393"/>
    <lineage>
        <taxon>unclassified sequences</taxon>
        <taxon>metagenomes</taxon>
        <taxon>ecological metagenomes</taxon>
    </lineage>
</organism>
<accession>A0A6J6G962</accession>
<dbReference type="AlphaFoldDB" id="A0A6J6G962"/>
<dbReference type="InterPro" id="IPR029063">
    <property type="entry name" value="SAM-dependent_MTases_sf"/>
</dbReference>
<protein>
    <submittedName>
        <fullName evidence="4">Unannotated protein</fullName>
    </submittedName>
</protein>
<dbReference type="PANTHER" id="PTHR47816:SF4">
    <property type="entry name" value="RIBOSOMAL RNA SMALL SUBUNIT METHYLTRANSFERASE C"/>
    <property type="match status" value="1"/>
</dbReference>
<dbReference type="InterPro" id="IPR007848">
    <property type="entry name" value="Small_mtfrase_dom"/>
</dbReference>
<dbReference type="GO" id="GO:0008757">
    <property type="term" value="F:S-adenosylmethionine-dependent methyltransferase activity"/>
    <property type="evidence" value="ECO:0007669"/>
    <property type="project" value="InterPro"/>
</dbReference>
<dbReference type="Gene3D" id="3.40.50.150">
    <property type="entry name" value="Vaccinia Virus protein VP39"/>
    <property type="match status" value="1"/>
</dbReference>